<dbReference type="EMBL" id="JASBNA010000001">
    <property type="protein sequence ID" value="KAK7695575.1"/>
    <property type="molecule type" value="Genomic_DNA"/>
</dbReference>
<accession>A0AAW0GZG9</accession>
<name>A0AAW0GZG9_9APHY</name>
<evidence type="ECO:0000313" key="2">
    <source>
        <dbReference type="EMBL" id="KAK7695575.1"/>
    </source>
</evidence>
<proteinExistence type="predicted"/>
<protein>
    <submittedName>
        <fullName evidence="2">Uncharacterized protein</fullName>
    </submittedName>
</protein>
<dbReference type="AlphaFoldDB" id="A0AAW0GZG9"/>
<feature type="transmembrane region" description="Helical" evidence="1">
    <location>
        <begin position="116"/>
        <end position="137"/>
    </location>
</feature>
<evidence type="ECO:0000313" key="3">
    <source>
        <dbReference type="Proteomes" id="UP001385951"/>
    </source>
</evidence>
<sequence>MRRSGAPRLNRLPQRLDYTLIPAPLDLALPLVDEKAPLPAIIVTPSSPNGEKDFAIAFLSPPAKPSLRERMMARLPSMPALPSFQARLPSQIQLPPTPAQKDFVVQPSSCKAKARMVFVFAILLFIMACHLIMHSLLTGRPHLEFGLGPESDVMALNTLVAPHSHSSNSPNTDAVDTTATSSNGWFNLDAIWAPVPITSGKRNAHFIISEEDEAAKETK</sequence>
<keyword evidence="1" id="KW-1133">Transmembrane helix</keyword>
<reference evidence="2 3" key="1">
    <citation type="submission" date="2022-09" db="EMBL/GenBank/DDBJ databases">
        <authorList>
            <person name="Palmer J.M."/>
        </authorList>
    </citation>
    <scope>NUCLEOTIDE SEQUENCE [LARGE SCALE GENOMIC DNA]</scope>
    <source>
        <strain evidence="2 3">DSM 7382</strain>
    </source>
</reference>
<keyword evidence="3" id="KW-1185">Reference proteome</keyword>
<gene>
    <name evidence="2" type="ORF">QCA50_000211</name>
</gene>
<organism evidence="2 3">
    <name type="scientific">Cerrena zonata</name>
    <dbReference type="NCBI Taxonomy" id="2478898"/>
    <lineage>
        <taxon>Eukaryota</taxon>
        <taxon>Fungi</taxon>
        <taxon>Dikarya</taxon>
        <taxon>Basidiomycota</taxon>
        <taxon>Agaricomycotina</taxon>
        <taxon>Agaricomycetes</taxon>
        <taxon>Polyporales</taxon>
        <taxon>Cerrenaceae</taxon>
        <taxon>Cerrena</taxon>
    </lineage>
</organism>
<dbReference type="Proteomes" id="UP001385951">
    <property type="component" value="Unassembled WGS sequence"/>
</dbReference>
<comment type="caution">
    <text evidence="2">The sequence shown here is derived from an EMBL/GenBank/DDBJ whole genome shotgun (WGS) entry which is preliminary data.</text>
</comment>
<keyword evidence="1" id="KW-0812">Transmembrane</keyword>
<evidence type="ECO:0000256" key="1">
    <source>
        <dbReference type="SAM" id="Phobius"/>
    </source>
</evidence>
<keyword evidence="1" id="KW-0472">Membrane</keyword>